<organism evidence="3 4">
    <name type="scientific">Kribbella rubisoli</name>
    <dbReference type="NCBI Taxonomy" id="3075929"/>
    <lineage>
        <taxon>Bacteria</taxon>
        <taxon>Bacillati</taxon>
        <taxon>Actinomycetota</taxon>
        <taxon>Actinomycetes</taxon>
        <taxon>Propionibacteriales</taxon>
        <taxon>Kribbellaceae</taxon>
        <taxon>Kribbella</taxon>
    </lineage>
</organism>
<keyword evidence="4" id="KW-1185">Reference proteome</keyword>
<dbReference type="Proteomes" id="UP000292027">
    <property type="component" value="Unassembled WGS sequence"/>
</dbReference>
<gene>
    <name evidence="3" type="ORF">EV645_0115</name>
</gene>
<evidence type="ECO:0000256" key="1">
    <source>
        <dbReference type="ARBA" id="ARBA00006817"/>
    </source>
</evidence>
<evidence type="ECO:0000313" key="3">
    <source>
        <dbReference type="EMBL" id="RZU24473.1"/>
    </source>
</evidence>
<dbReference type="SUPFAM" id="SSF55961">
    <property type="entry name" value="Bet v1-like"/>
    <property type="match status" value="1"/>
</dbReference>
<evidence type="ECO:0000259" key="2">
    <source>
        <dbReference type="Pfam" id="PF08327"/>
    </source>
</evidence>
<dbReference type="AlphaFoldDB" id="A0A4Q7XMY6"/>
<dbReference type="CDD" id="cd08898">
    <property type="entry name" value="SRPBCC_CalC_Aha1-like_5"/>
    <property type="match status" value="1"/>
</dbReference>
<name>A0A4Q7XMY6_9ACTN</name>
<protein>
    <submittedName>
        <fullName evidence="3">Uncharacterized protein YndB with AHSA1/START domain</fullName>
    </submittedName>
</protein>
<dbReference type="Pfam" id="PF08327">
    <property type="entry name" value="AHSA1"/>
    <property type="match status" value="1"/>
</dbReference>
<dbReference type="InterPro" id="IPR013538">
    <property type="entry name" value="ASHA1/2-like_C"/>
</dbReference>
<dbReference type="Gene3D" id="3.30.530.20">
    <property type="match status" value="1"/>
</dbReference>
<sequence length="146" mass="16495">MTRSIEREIRVEATPEVVYEVVSSPEHLREWWPDEVDLDPKPGATGTITFRQDHGNMVEPLTVVEADPPRRFSFRWAYTDEPATAENSVLVTFDLIPSDGGTLLRFAETGFDEAAKSDELLADHTSGWDYFIPRITPYAEGLANRP</sequence>
<comment type="caution">
    <text evidence="3">The sequence shown here is derived from an EMBL/GenBank/DDBJ whole genome shotgun (WGS) entry which is preliminary data.</text>
</comment>
<proteinExistence type="inferred from homology"/>
<dbReference type="RefSeq" id="WP_242000115.1">
    <property type="nucleotide sequence ID" value="NZ_SHKR01000001.1"/>
</dbReference>
<dbReference type="EMBL" id="SHKR01000001">
    <property type="protein sequence ID" value="RZU24473.1"/>
    <property type="molecule type" value="Genomic_DNA"/>
</dbReference>
<accession>A0A4Q7XMY6</accession>
<feature type="domain" description="Activator of Hsp90 ATPase homologue 1/2-like C-terminal" evidence="2">
    <location>
        <begin position="13"/>
        <end position="138"/>
    </location>
</feature>
<dbReference type="InterPro" id="IPR023393">
    <property type="entry name" value="START-like_dom_sf"/>
</dbReference>
<comment type="similarity">
    <text evidence="1">Belongs to the AHA1 family.</text>
</comment>
<reference evidence="3 4" key="1">
    <citation type="journal article" date="2015" name="Stand. Genomic Sci.">
        <title>Genomic Encyclopedia of Bacterial and Archaeal Type Strains, Phase III: the genomes of soil and plant-associated and newly described type strains.</title>
        <authorList>
            <person name="Whitman W.B."/>
            <person name="Woyke T."/>
            <person name="Klenk H.P."/>
            <person name="Zhou Y."/>
            <person name="Lilburn T.G."/>
            <person name="Beck B.J."/>
            <person name="De Vos P."/>
            <person name="Vandamme P."/>
            <person name="Eisen J.A."/>
            <person name="Garrity G."/>
            <person name="Hugenholtz P."/>
            <person name="Kyrpides N.C."/>
        </authorList>
    </citation>
    <scope>NUCLEOTIDE SEQUENCE [LARGE SCALE GENOMIC DNA]</scope>
    <source>
        <strain evidence="3 4">VKM Ac-2540</strain>
    </source>
</reference>
<evidence type="ECO:0000313" key="4">
    <source>
        <dbReference type="Proteomes" id="UP000292027"/>
    </source>
</evidence>